<name>A0AAD7C386_MYCRO</name>
<proteinExistence type="predicted"/>
<evidence type="ECO:0000256" key="1">
    <source>
        <dbReference type="SAM" id="MobiDB-lite"/>
    </source>
</evidence>
<comment type="caution">
    <text evidence="2">The sequence shown here is derived from an EMBL/GenBank/DDBJ whole genome shotgun (WGS) entry which is preliminary data.</text>
</comment>
<evidence type="ECO:0000313" key="3">
    <source>
        <dbReference type="Proteomes" id="UP001221757"/>
    </source>
</evidence>
<keyword evidence="3" id="KW-1185">Reference proteome</keyword>
<feature type="region of interest" description="Disordered" evidence="1">
    <location>
        <begin position="21"/>
        <end position="43"/>
    </location>
</feature>
<dbReference type="EMBL" id="JARKIE010000441">
    <property type="protein sequence ID" value="KAJ7638150.1"/>
    <property type="molecule type" value="Genomic_DNA"/>
</dbReference>
<feature type="region of interest" description="Disordered" evidence="1">
    <location>
        <begin position="346"/>
        <end position="372"/>
    </location>
</feature>
<evidence type="ECO:0000313" key="2">
    <source>
        <dbReference type="EMBL" id="KAJ7638150.1"/>
    </source>
</evidence>
<protein>
    <submittedName>
        <fullName evidence="2">Uncharacterized protein</fullName>
    </submittedName>
</protein>
<reference evidence="2" key="1">
    <citation type="submission" date="2023-03" db="EMBL/GenBank/DDBJ databases">
        <title>Massive genome expansion in bonnet fungi (Mycena s.s.) driven by repeated elements and novel gene families across ecological guilds.</title>
        <authorList>
            <consortium name="Lawrence Berkeley National Laboratory"/>
            <person name="Harder C.B."/>
            <person name="Miyauchi S."/>
            <person name="Viragh M."/>
            <person name="Kuo A."/>
            <person name="Thoen E."/>
            <person name="Andreopoulos B."/>
            <person name="Lu D."/>
            <person name="Skrede I."/>
            <person name="Drula E."/>
            <person name="Henrissat B."/>
            <person name="Morin E."/>
            <person name="Kohler A."/>
            <person name="Barry K."/>
            <person name="LaButti K."/>
            <person name="Morin E."/>
            <person name="Salamov A."/>
            <person name="Lipzen A."/>
            <person name="Mereny Z."/>
            <person name="Hegedus B."/>
            <person name="Baldrian P."/>
            <person name="Stursova M."/>
            <person name="Weitz H."/>
            <person name="Taylor A."/>
            <person name="Grigoriev I.V."/>
            <person name="Nagy L.G."/>
            <person name="Martin F."/>
            <person name="Kauserud H."/>
        </authorList>
    </citation>
    <scope>NUCLEOTIDE SEQUENCE</scope>
    <source>
        <strain evidence="2">CBHHK067</strain>
    </source>
</reference>
<organism evidence="2 3">
    <name type="scientific">Mycena rosella</name>
    <name type="common">Pink bonnet</name>
    <name type="synonym">Agaricus rosellus</name>
    <dbReference type="NCBI Taxonomy" id="1033263"/>
    <lineage>
        <taxon>Eukaryota</taxon>
        <taxon>Fungi</taxon>
        <taxon>Dikarya</taxon>
        <taxon>Basidiomycota</taxon>
        <taxon>Agaricomycotina</taxon>
        <taxon>Agaricomycetes</taxon>
        <taxon>Agaricomycetidae</taxon>
        <taxon>Agaricales</taxon>
        <taxon>Marasmiineae</taxon>
        <taxon>Mycenaceae</taxon>
        <taxon>Mycena</taxon>
    </lineage>
</organism>
<dbReference type="Proteomes" id="UP001221757">
    <property type="component" value="Unassembled WGS sequence"/>
</dbReference>
<dbReference type="AlphaFoldDB" id="A0AAD7C386"/>
<gene>
    <name evidence="2" type="ORF">B0H17DRAFT_1149208</name>
</gene>
<sequence length="372" mass="40887">MSEPKLPPELECMQHHLWNLRTLSPTGSGDPEAYGQESHGGTSRGESILYYNVVKADFVLDGFPRFTSKIFNAVQNTPRPSYIVLASTSGKHHLSTGYYSEKKKVSESEPTEMSFSAQRGSNRLEEVAATEPGAAECSASLRKFSLGIGELDMFEVIAGNIVAPNLYVAPPGGVGSTRCYIATGYLCRGPGLYVLKRCFQMQGLDWRRIANASQKYHSVISPFASTSHSPSPIPCSASSRTSKCLLPPLNMTGVGSLSFPLSPTSHSPRFSSAKLRDHHSVNAGCSSVWSSISTGVNNVQDEELISIATTFPKDVRVVNVVTDAEIEFYTGWQLDTHTREDFLDRRRRARRGEDPQISLPMPLDLKTHRKIQ</sequence>
<accession>A0AAD7C386</accession>